<evidence type="ECO:0000256" key="1">
    <source>
        <dbReference type="SAM" id="MobiDB-lite"/>
    </source>
</evidence>
<organism evidence="2 3">
    <name type="scientific">Prorocentrum cordatum</name>
    <dbReference type="NCBI Taxonomy" id="2364126"/>
    <lineage>
        <taxon>Eukaryota</taxon>
        <taxon>Sar</taxon>
        <taxon>Alveolata</taxon>
        <taxon>Dinophyceae</taxon>
        <taxon>Prorocentrales</taxon>
        <taxon>Prorocentraceae</taxon>
        <taxon>Prorocentrum</taxon>
    </lineage>
</organism>
<sequence>AGSCARAPPPRGPDPPREPASAGRCTGTPGLGQDGLAVASAARAGPGDSSRPTDPPWSPLRVMISTLGGDVYEELCDLSDGSLSAVGFEDDRRTRPAGLGAADQRRLRRALTPAEKGAIQNELEACARDVSLANERAAGRPPAVPPTGVCEYFSFAVPAAGGGPPAPAAAGARAAPPAPLVAAAIAVAAAPASAGPAAHAAAAPAAPAAAPLAGALPLVGVLGPSAVPGPGGQWVYVETTAAVVRGDIGLKQAPDGSWSASRWVVTSQASYQGAAAASGARLQPVALLADGSRRRVLFHEGVDWLMEELFPDWPLDGPRATMWCLRFLDRKRGGAIEHFHRFVACYRLSRENFGISHESMVRMVDYLLTWAPLDLPSAVGVEVMLRQAQLREYMCAMECEARSKGKPHGGGGFLKFGFVAEVGVFTGAARKGGRVMVAPALPGHAAKRMERDAGVLKQIRQATEERRALAPRWDGARRRWPREGGREGWRGRG</sequence>
<protein>
    <submittedName>
        <fullName evidence="2">Uncharacterized protein</fullName>
    </submittedName>
</protein>
<feature type="region of interest" description="Disordered" evidence="1">
    <location>
        <begin position="1"/>
        <end position="59"/>
    </location>
</feature>
<accession>A0ABN9X202</accession>
<dbReference type="EMBL" id="CAUYUJ010019722">
    <property type="protein sequence ID" value="CAK0893208.1"/>
    <property type="molecule type" value="Genomic_DNA"/>
</dbReference>
<evidence type="ECO:0000313" key="2">
    <source>
        <dbReference type="EMBL" id="CAK0893208.1"/>
    </source>
</evidence>
<keyword evidence="3" id="KW-1185">Reference proteome</keyword>
<name>A0ABN9X202_9DINO</name>
<reference evidence="2" key="1">
    <citation type="submission" date="2023-10" db="EMBL/GenBank/DDBJ databases">
        <authorList>
            <person name="Chen Y."/>
            <person name="Shah S."/>
            <person name="Dougan E. K."/>
            <person name="Thang M."/>
            <person name="Chan C."/>
        </authorList>
    </citation>
    <scope>NUCLEOTIDE SEQUENCE [LARGE SCALE GENOMIC DNA]</scope>
</reference>
<feature type="non-terminal residue" evidence="2">
    <location>
        <position position="1"/>
    </location>
</feature>
<comment type="caution">
    <text evidence="2">The sequence shown here is derived from an EMBL/GenBank/DDBJ whole genome shotgun (WGS) entry which is preliminary data.</text>
</comment>
<evidence type="ECO:0000313" key="3">
    <source>
        <dbReference type="Proteomes" id="UP001189429"/>
    </source>
</evidence>
<gene>
    <name evidence="2" type="ORF">PCOR1329_LOCUS72615</name>
</gene>
<proteinExistence type="predicted"/>
<dbReference type="Proteomes" id="UP001189429">
    <property type="component" value="Unassembled WGS sequence"/>
</dbReference>